<dbReference type="RefSeq" id="WP_083222797.1">
    <property type="nucleotide sequence ID" value="NZ_FLYE01000001.1"/>
</dbReference>
<dbReference type="PANTHER" id="PTHR30329:SF21">
    <property type="entry name" value="LIPOPROTEIN YIAD-RELATED"/>
    <property type="match status" value="1"/>
</dbReference>
<keyword evidence="5" id="KW-1185">Reference proteome</keyword>
<evidence type="ECO:0000256" key="2">
    <source>
        <dbReference type="SAM" id="SignalP"/>
    </source>
</evidence>
<dbReference type="CDD" id="cd07185">
    <property type="entry name" value="OmpA_C-like"/>
    <property type="match status" value="1"/>
</dbReference>
<proteinExistence type="predicted"/>
<dbReference type="PROSITE" id="PS51123">
    <property type="entry name" value="OMPA_2"/>
    <property type="match status" value="1"/>
</dbReference>
<dbReference type="PROSITE" id="PS51257">
    <property type="entry name" value="PROKAR_LIPOPROTEIN"/>
    <property type="match status" value="1"/>
</dbReference>
<keyword evidence="1" id="KW-0472">Membrane</keyword>
<reference evidence="4 5" key="1">
    <citation type="submission" date="2016-07" db="EMBL/GenBank/DDBJ databases">
        <authorList>
            <person name="Lefevre C.T."/>
        </authorList>
    </citation>
    <scope>NUCLEOTIDE SEQUENCE [LARGE SCALE GENOMIC DNA]</scope>
    <source>
        <strain evidence="4">PR1</strain>
    </source>
</reference>
<dbReference type="PANTHER" id="PTHR30329">
    <property type="entry name" value="STATOR ELEMENT OF FLAGELLAR MOTOR COMPLEX"/>
    <property type="match status" value="1"/>
</dbReference>
<organism evidence="4 5">
    <name type="scientific">Candidatus Terasakiella magnetica</name>
    <dbReference type="NCBI Taxonomy" id="1867952"/>
    <lineage>
        <taxon>Bacteria</taxon>
        <taxon>Pseudomonadati</taxon>
        <taxon>Pseudomonadota</taxon>
        <taxon>Alphaproteobacteria</taxon>
        <taxon>Rhodospirillales</taxon>
        <taxon>Terasakiellaceae</taxon>
        <taxon>Terasakiella</taxon>
    </lineage>
</organism>
<dbReference type="InterPro" id="IPR036737">
    <property type="entry name" value="OmpA-like_sf"/>
</dbReference>
<dbReference type="Pfam" id="PF00691">
    <property type="entry name" value="OmpA"/>
    <property type="match status" value="1"/>
</dbReference>
<feature type="domain" description="OmpA-like" evidence="3">
    <location>
        <begin position="275"/>
        <end position="396"/>
    </location>
</feature>
<feature type="chain" id="PRO_5008680601" evidence="2">
    <location>
        <begin position="20"/>
        <end position="396"/>
    </location>
</feature>
<dbReference type="STRING" id="1867952.MTBPR1_10035"/>
<feature type="signal peptide" evidence="2">
    <location>
        <begin position="1"/>
        <end position="19"/>
    </location>
</feature>
<dbReference type="Gene3D" id="3.30.1330.60">
    <property type="entry name" value="OmpA-like domain"/>
    <property type="match status" value="1"/>
</dbReference>
<keyword evidence="2" id="KW-0732">Signal</keyword>
<protein>
    <submittedName>
        <fullName evidence="4">Putative OmpA/MotB protein</fullName>
    </submittedName>
</protein>
<dbReference type="EMBL" id="FLYE01000001">
    <property type="protein sequence ID" value="SCA54788.1"/>
    <property type="molecule type" value="Genomic_DNA"/>
</dbReference>
<dbReference type="Proteomes" id="UP000231658">
    <property type="component" value="Unassembled WGS sequence"/>
</dbReference>
<evidence type="ECO:0000313" key="4">
    <source>
        <dbReference type="EMBL" id="SCA54788.1"/>
    </source>
</evidence>
<accession>A0A1C3RC13</accession>
<dbReference type="GO" id="GO:0016020">
    <property type="term" value="C:membrane"/>
    <property type="evidence" value="ECO:0007669"/>
    <property type="project" value="UniProtKB-UniRule"/>
</dbReference>
<name>A0A1C3RC13_9PROT</name>
<evidence type="ECO:0000259" key="3">
    <source>
        <dbReference type="PROSITE" id="PS51123"/>
    </source>
</evidence>
<dbReference type="InterPro" id="IPR006665">
    <property type="entry name" value="OmpA-like"/>
</dbReference>
<dbReference type="OrthoDB" id="8438623at2"/>
<sequence>MMFTKMLSKKLVMKATVMAAPLLLVGCSSVPDSVNPVEWYRSSVEYFNEDAPKTVPQPTMVNADAQPVVQAPAEQKEIPSGFVAAQTPSRQYAQQVMRQGDVVNPLGDAQRVETVQAPAPKAAPTKPVSTTEMAAATATPSPVVNTAPADAKVNLTPPQPQQAAVSEPQVPAQMDNRSVSEIYAANIAQTRPLNVNARMGGQDTLALMNHPFETVVVSSGGVDRNGGGYGQPQQMASLNRSVQTDYRDTMTSAMMTEPAVVQNGQALSLSRFNPSMFTGSFQVATIQFGNGSAHLTDEDMRILREVTSIHRQQGGVVRIVGHASSRTRNMAPDRHQAVNMKLSVGRADMVARQLLKLGVAGERLFVGGVSDSQPLYQEVMPSGEAGNRRTEIFVDY</sequence>
<dbReference type="InterPro" id="IPR050330">
    <property type="entry name" value="Bact_OuterMem_StrucFunc"/>
</dbReference>
<evidence type="ECO:0000313" key="5">
    <source>
        <dbReference type="Proteomes" id="UP000231658"/>
    </source>
</evidence>
<dbReference type="AlphaFoldDB" id="A0A1C3RC13"/>
<gene>
    <name evidence="4" type="ORF">MTBPR1_10035</name>
</gene>
<dbReference type="SUPFAM" id="SSF103088">
    <property type="entry name" value="OmpA-like"/>
    <property type="match status" value="1"/>
</dbReference>
<evidence type="ECO:0000256" key="1">
    <source>
        <dbReference type="PROSITE-ProRule" id="PRU00473"/>
    </source>
</evidence>